<comment type="similarity">
    <text evidence="3">Belongs to the SmpB family.</text>
</comment>
<dbReference type="PANTHER" id="PTHR30308:SF2">
    <property type="entry name" value="SSRA-BINDING PROTEIN"/>
    <property type="match status" value="1"/>
</dbReference>
<dbReference type="SUPFAM" id="SSF74982">
    <property type="entry name" value="Small protein B (SmpB)"/>
    <property type="match status" value="1"/>
</dbReference>
<keyword evidence="2 3" id="KW-0694">RNA-binding</keyword>
<dbReference type="InterPro" id="IPR020081">
    <property type="entry name" value="SsrA-bd_prot_CS"/>
</dbReference>
<keyword evidence="5" id="KW-1185">Reference proteome</keyword>
<name>A0A8J4DIB1_9ACTN</name>
<dbReference type="Gene3D" id="2.40.280.10">
    <property type="match status" value="1"/>
</dbReference>
<dbReference type="PANTHER" id="PTHR30308">
    <property type="entry name" value="TMRNA-BINDING COMPONENT OF TRANS-TRANSLATION TAGGING COMPLEX"/>
    <property type="match status" value="1"/>
</dbReference>
<reference evidence="4" key="1">
    <citation type="submission" date="2021-01" db="EMBL/GenBank/DDBJ databases">
        <title>Whole genome shotgun sequence of Spirilliplanes yamanashiensis NBRC 15828.</title>
        <authorList>
            <person name="Komaki H."/>
            <person name="Tamura T."/>
        </authorList>
    </citation>
    <scope>NUCLEOTIDE SEQUENCE</scope>
    <source>
        <strain evidence="4">NBRC 15828</strain>
    </source>
</reference>
<evidence type="ECO:0000256" key="2">
    <source>
        <dbReference type="ARBA" id="ARBA00022884"/>
    </source>
</evidence>
<dbReference type="GO" id="GO:0070930">
    <property type="term" value="P:trans-translation-dependent protein tagging"/>
    <property type="evidence" value="ECO:0007669"/>
    <property type="project" value="TreeGrafter"/>
</dbReference>
<dbReference type="EMBL" id="BOOY01000016">
    <property type="protein sequence ID" value="GIJ02907.1"/>
    <property type="molecule type" value="Genomic_DNA"/>
</dbReference>
<dbReference type="NCBIfam" id="TIGR00086">
    <property type="entry name" value="smpB"/>
    <property type="match status" value="1"/>
</dbReference>
<protein>
    <recommendedName>
        <fullName evidence="3">SsrA-binding protein</fullName>
    </recommendedName>
    <alternativeName>
        <fullName evidence="3">Small protein B</fullName>
    </alternativeName>
</protein>
<dbReference type="InterPro" id="IPR023620">
    <property type="entry name" value="SmpB"/>
</dbReference>
<dbReference type="HAMAP" id="MF_00023">
    <property type="entry name" value="SmpB"/>
    <property type="match status" value="1"/>
</dbReference>
<dbReference type="Pfam" id="PF01668">
    <property type="entry name" value="SmpB"/>
    <property type="match status" value="1"/>
</dbReference>
<sequence length="184" mass="20761">MRVNSEPDARTLHRVKQTDPDRTLVASNKKARHDYDILKTYEAGLVLAGTEVKSLRAGYCSLVDAFAQEREGELVLYNLHIAEYGFGSWTNHAPRRTRKLLLHRIEIERILARLRDAGGGFTLVPLSLYFRGGWAKVELGLAKGRKAYDKRQVLAKRDADREIQRALGRHLKGRTAARGRGGRG</sequence>
<dbReference type="CDD" id="cd09294">
    <property type="entry name" value="SmpB"/>
    <property type="match status" value="1"/>
</dbReference>
<dbReference type="AlphaFoldDB" id="A0A8J4DIB1"/>
<proteinExistence type="inferred from homology"/>
<dbReference type="GO" id="GO:0003723">
    <property type="term" value="F:RNA binding"/>
    <property type="evidence" value="ECO:0007669"/>
    <property type="project" value="UniProtKB-UniRule"/>
</dbReference>
<dbReference type="NCBIfam" id="NF003843">
    <property type="entry name" value="PRK05422.1"/>
    <property type="match status" value="1"/>
</dbReference>
<accession>A0A8J4DIB1</accession>
<organism evidence="4 5">
    <name type="scientific">Spirilliplanes yamanashiensis</name>
    <dbReference type="NCBI Taxonomy" id="42233"/>
    <lineage>
        <taxon>Bacteria</taxon>
        <taxon>Bacillati</taxon>
        <taxon>Actinomycetota</taxon>
        <taxon>Actinomycetes</taxon>
        <taxon>Micromonosporales</taxon>
        <taxon>Micromonosporaceae</taxon>
        <taxon>Spirilliplanes</taxon>
    </lineage>
</organism>
<gene>
    <name evidence="4" type="primary">smpB_1</name>
    <name evidence="3" type="synonym">smpB</name>
    <name evidence="4" type="ORF">Sya03_22590</name>
</gene>
<comment type="subcellular location">
    <subcellularLocation>
        <location evidence="3">Cytoplasm</location>
    </subcellularLocation>
    <text evidence="3">The tmRNA-SmpB complex associates with stalled 70S ribosomes.</text>
</comment>
<comment type="caution">
    <text evidence="4">The sequence shown here is derived from an EMBL/GenBank/DDBJ whole genome shotgun (WGS) entry which is preliminary data.</text>
</comment>
<dbReference type="PROSITE" id="PS01317">
    <property type="entry name" value="SSRP"/>
    <property type="match status" value="1"/>
</dbReference>
<keyword evidence="1 3" id="KW-0963">Cytoplasm</keyword>
<comment type="function">
    <text evidence="3">Required for rescue of stalled ribosomes mediated by trans-translation. Binds to transfer-messenger RNA (tmRNA), required for stable association of tmRNA with ribosomes. tmRNA and SmpB together mimic tRNA shape, replacing the anticodon stem-loop with SmpB. tmRNA is encoded by the ssrA gene; the 2 termini fold to resemble tRNA(Ala) and it encodes a 'tag peptide', a short internal open reading frame. During trans-translation Ala-aminoacylated tmRNA acts like a tRNA, entering the A-site of stalled ribosomes, displacing the stalled mRNA. The ribosome then switches to translate the ORF on the tmRNA; the nascent peptide is terminated with the 'tag peptide' encoded by the tmRNA and targeted for degradation. The ribosome is freed to recommence translation, which seems to be the essential function of trans-translation.</text>
</comment>
<dbReference type="GO" id="GO:0005829">
    <property type="term" value="C:cytosol"/>
    <property type="evidence" value="ECO:0007669"/>
    <property type="project" value="TreeGrafter"/>
</dbReference>
<evidence type="ECO:0000313" key="5">
    <source>
        <dbReference type="Proteomes" id="UP000652013"/>
    </source>
</evidence>
<dbReference type="GO" id="GO:0070929">
    <property type="term" value="P:trans-translation"/>
    <property type="evidence" value="ECO:0007669"/>
    <property type="project" value="UniProtKB-UniRule"/>
</dbReference>
<dbReference type="Proteomes" id="UP000652013">
    <property type="component" value="Unassembled WGS sequence"/>
</dbReference>
<evidence type="ECO:0000256" key="1">
    <source>
        <dbReference type="ARBA" id="ARBA00022490"/>
    </source>
</evidence>
<evidence type="ECO:0000313" key="4">
    <source>
        <dbReference type="EMBL" id="GIJ02907.1"/>
    </source>
</evidence>
<evidence type="ECO:0000256" key="3">
    <source>
        <dbReference type="HAMAP-Rule" id="MF_00023"/>
    </source>
</evidence>
<dbReference type="InterPro" id="IPR000037">
    <property type="entry name" value="SsrA-bd_prot"/>
</dbReference>